<reference evidence="7 8" key="2">
    <citation type="journal article" date="2011" name="ISME J.">
        <title>RNA-seq reveals cooperative metabolic interactions between two termite-gut spirochete species in co-culture.</title>
        <authorList>
            <person name="Rosenthal A.Z."/>
            <person name="Matson E.G."/>
            <person name="Eldar A."/>
            <person name="Leadbetter J.R."/>
        </authorList>
    </citation>
    <scope>NUCLEOTIDE SEQUENCE [LARGE SCALE GENOMIC DNA]</scope>
    <source>
        <strain evidence="8">ATCC BAA-887 / DSM 12427 / ZAS-2</strain>
    </source>
</reference>
<keyword evidence="5" id="KW-0411">Iron-sulfur</keyword>
<dbReference type="eggNOG" id="COG2516">
    <property type="taxonomic scope" value="Bacteria"/>
</dbReference>
<evidence type="ECO:0000256" key="3">
    <source>
        <dbReference type="ARBA" id="ARBA00022723"/>
    </source>
</evidence>
<dbReference type="NCBIfam" id="NF045502">
    <property type="entry name" value="variant_rSAM"/>
    <property type="match status" value="1"/>
</dbReference>
<dbReference type="InterPro" id="IPR013785">
    <property type="entry name" value="Aldolase_TIM"/>
</dbReference>
<dbReference type="STRING" id="545694.TREPR_0677"/>
<keyword evidence="4" id="KW-0408">Iron</keyword>
<gene>
    <name evidence="7" type="ordered locus">TREPR_0677</name>
</gene>
<evidence type="ECO:0000256" key="4">
    <source>
        <dbReference type="ARBA" id="ARBA00023004"/>
    </source>
</evidence>
<proteinExistence type="predicted"/>
<evidence type="ECO:0000256" key="5">
    <source>
        <dbReference type="ARBA" id="ARBA00023014"/>
    </source>
</evidence>
<dbReference type="Pfam" id="PF04055">
    <property type="entry name" value="Radical_SAM"/>
    <property type="match status" value="1"/>
</dbReference>
<dbReference type="InterPro" id="IPR058240">
    <property type="entry name" value="rSAM_sf"/>
</dbReference>
<reference evidence="8" key="1">
    <citation type="submission" date="2009-12" db="EMBL/GenBank/DDBJ databases">
        <title>Complete sequence of Treponema primitia strain ZAS-2.</title>
        <authorList>
            <person name="Tetu S.G."/>
            <person name="Matson E."/>
            <person name="Ren Q."/>
            <person name="Seshadri R."/>
            <person name="Elbourne L."/>
            <person name="Hassan K.A."/>
            <person name="Durkin A."/>
            <person name="Radune D."/>
            <person name="Mohamoud Y."/>
            <person name="Shay R."/>
            <person name="Jin S."/>
            <person name="Zhang X."/>
            <person name="Lucey K."/>
            <person name="Ballor N.R."/>
            <person name="Ottesen E."/>
            <person name="Rosenthal R."/>
            <person name="Allen A."/>
            <person name="Leadbetter J.R."/>
            <person name="Paulsen I.T."/>
        </authorList>
    </citation>
    <scope>NUCLEOTIDE SEQUENCE [LARGE SCALE GENOMIC DNA]</scope>
    <source>
        <strain evidence="8">ATCC BAA-887 / DSM 12427 / ZAS-2</strain>
    </source>
</reference>
<dbReference type="OrthoDB" id="356041at2"/>
<dbReference type="EMBL" id="CP001843">
    <property type="protein sequence ID" value="AEF85660.1"/>
    <property type="molecule type" value="Genomic_DNA"/>
</dbReference>
<dbReference type="KEGG" id="tpi:TREPR_0677"/>
<name>F5YK10_TREPZ</name>
<dbReference type="AlphaFoldDB" id="F5YK10"/>
<sequence>MGQNEKYWTADVSSLSKEQVKAKLWEELRLKADIGTKGITISENALNAIHQDESFRGQKLGGGRNRKLYKGKDLPGCVYLPYGLKVTFTWNETSSYVVELVNGKHTLTYEGKSLGEIQYSKKLPYDGQTSSDGVPLDLIGHADYYDQHVIISYSNECSYKERDEDCLFCNINYNKDLYTEKFGPYWRTPLQVAETVKAAFEHGVANHATLTGGVVAERRELEYYVDAGEEIAKALGVETFNGTATVAAPTDFSNIHKLKEAGFRTTAMNLELWDKVFYEAVCPGKAHGSGGWDNWVKALEYAVGVFGWGRVRSNFVAGIEPMPRTLEGFEYLCGKGVVCSFNVWAPNVGSAFEGHRSPETEWYIEIATKLAEFWKKNGFTFDQIHDATAGDYRLPSDIFRIENEVFDIFKEAGKGAVA</sequence>
<keyword evidence="3" id="KW-0479">Metal-binding</keyword>
<protein>
    <submittedName>
        <fullName evidence="7">Radical SAM domain protein</fullName>
    </submittedName>
</protein>
<evidence type="ECO:0000259" key="6">
    <source>
        <dbReference type="Pfam" id="PF04055"/>
    </source>
</evidence>
<accession>F5YK10</accession>
<evidence type="ECO:0000256" key="1">
    <source>
        <dbReference type="ARBA" id="ARBA00001966"/>
    </source>
</evidence>
<keyword evidence="8" id="KW-1185">Reference proteome</keyword>
<dbReference type="RefSeq" id="WP_015709352.1">
    <property type="nucleotide sequence ID" value="NC_015578.1"/>
</dbReference>
<dbReference type="SUPFAM" id="SSF102114">
    <property type="entry name" value="Radical SAM enzymes"/>
    <property type="match status" value="1"/>
</dbReference>
<feature type="domain" description="Radical SAM core" evidence="6">
    <location>
        <begin position="165"/>
        <end position="303"/>
    </location>
</feature>
<organism evidence="7 8">
    <name type="scientific">Treponema primitia (strain ATCC BAA-887 / DSM 12427 / ZAS-2)</name>
    <dbReference type="NCBI Taxonomy" id="545694"/>
    <lineage>
        <taxon>Bacteria</taxon>
        <taxon>Pseudomonadati</taxon>
        <taxon>Spirochaetota</taxon>
        <taxon>Spirochaetia</taxon>
        <taxon>Spirochaetales</taxon>
        <taxon>Treponemataceae</taxon>
        <taxon>Treponema</taxon>
    </lineage>
</organism>
<evidence type="ECO:0000256" key="2">
    <source>
        <dbReference type="ARBA" id="ARBA00022691"/>
    </source>
</evidence>
<dbReference type="HOGENOM" id="CLU_054532_0_0_12"/>
<evidence type="ECO:0000313" key="7">
    <source>
        <dbReference type="EMBL" id="AEF85660.1"/>
    </source>
</evidence>
<dbReference type="InterPro" id="IPR007197">
    <property type="entry name" value="rSAM"/>
</dbReference>
<comment type="cofactor">
    <cofactor evidence="1">
        <name>[4Fe-4S] cluster</name>
        <dbReference type="ChEBI" id="CHEBI:49883"/>
    </cofactor>
</comment>
<dbReference type="GO" id="GO:0046872">
    <property type="term" value="F:metal ion binding"/>
    <property type="evidence" value="ECO:0007669"/>
    <property type="project" value="UniProtKB-KW"/>
</dbReference>
<dbReference type="Proteomes" id="UP000009223">
    <property type="component" value="Chromosome"/>
</dbReference>
<dbReference type="GO" id="GO:0003824">
    <property type="term" value="F:catalytic activity"/>
    <property type="evidence" value="ECO:0007669"/>
    <property type="project" value="InterPro"/>
</dbReference>
<evidence type="ECO:0000313" key="8">
    <source>
        <dbReference type="Proteomes" id="UP000009223"/>
    </source>
</evidence>
<dbReference type="Gene3D" id="3.20.20.70">
    <property type="entry name" value="Aldolase class I"/>
    <property type="match status" value="1"/>
</dbReference>
<dbReference type="GO" id="GO:0051536">
    <property type="term" value="F:iron-sulfur cluster binding"/>
    <property type="evidence" value="ECO:0007669"/>
    <property type="project" value="UniProtKB-KW"/>
</dbReference>
<dbReference type="SFLD" id="SFLDS00029">
    <property type="entry name" value="Radical_SAM"/>
    <property type="match status" value="1"/>
</dbReference>
<keyword evidence="2" id="KW-0949">S-adenosyl-L-methionine</keyword>